<reference evidence="2 3" key="1">
    <citation type="submission" date="2020-04" db="EMBL/GenBank/DDBJ databases">
        <title>Draft genome of Pyxidicoccus fallax type strain.</title>
        <authorList>
            <person name="Whitworth D.E."/>
        </authorList>
    </citation>
    <scope>NUCLEOTIDE SEQUENCE [LARGE SCALE GENOMIC DNA]</scope>
    <source>
        <strain evidence="2 3">DSM 14698</strain>
    </source>
</reference>
<dbReference type="PROSITE" id="PS51708">
    <property type="entry name" value="CHAD"/>
    <property type="match status" value="1"/>
</dbReference>
<dbReference type="SMART" id="SM00880">
    <property type="entry name" value="CHAD"/>
    <property type="match status" value="1"/>
</dbReference>
<dbReference type="RefSeq" id="WP_169346411.1">
    <property type="nucleotide sequence ID" value="NZ_JABBJJ010000088.1"/>
</dbReference>
<name>A0A848LI24_9BACT</name>
<dbReference type="InterPro" id="IPR038186">
    <property type="entry name" value="CHAD_dom_sf"/>
</dbReference>
<protein>
    <submittedName>
        <fullName evidence="2">CHAD domain-containing protein</fullName>
    </submittedName>
</protein>
<evidence type="ECO:0000259" key="1">
    <source>
        <dbReference type="PROSITE" id="PS51708"/>
    </source>
</evidence>
<dbReference type="PANTHER" id="PTHR39339">
    <property type="entry name" value="SLR1444 PROTEIN"/>
    <property type="match status" value="1"/>
</dbReference>
<dbReference type="Proteomes" id="UP000518300">
    <property type="component" value="Unassembled WGS sequence"/>
</dbReference>
<organism evidence="2 3">
    <name type="scientific">Pyxidicoccus fallax</name>
    <dbReference type="NCBI Taxonomy" id="394095"/>
    <lineage>
        <taxon>Bacteria</taxon>
        <taxon>Pseudomonadati</taxon>
        <taxon>Myxococcota</taxon>
        <taxon>Myxococcia</taxon>
        <taxon>Myxococcales</taxon>
        <taxon>Cystobacterineae</taxon>
        <taxon>Myxococcaceae</taxon>
        <taxon>Pyxidicoccus</taxon>
    </lineage>
</organism>
<dbReference type="Gene3D" id="1.40.20.10">
    <property type="entry name" value="CHAD domain"/>
    <property type="match status" value="1"/>
</dbReference>
<feature type="domain" description="CHAD" evidence="1">
    <location>
        <begin position="13"/>
        <end position="290"/>
    </location>
</feature>
<dbReference type="PANTHER" id="PTHR39339:SF1">
    <property type="entry name" value="CHAD DOMAIN-CONTAINING PROTEIN"/>
    <property type="match status" value="1"/>
</dbReference>
<proteinExistence type="predicted"/>
<dbReference type="EMBL" id="JABBJJ010000088">
    <property type="protein sequence ID" value="NMO17128.1"/>
    <property type="molecule type" value="Genomic_DNA"/>
</dbReference>
<dbReference type="InterPro" id="IPR007899">
    <property type="entry name" value="CHAD_dom"/>
</dbReference>
<dbReference type="AlphaFoldDB" id="A0A848LI24"/>
<keyword evidence="3" id="KW-1185">Reference proteome</keyword>
<evidence type="ECO:0000313" key="3">
    <source>
        <dbReference type="Proteomes" id="UP000518300"/>
    </source>
</evidence>
<sequence>MAQPIPIRGLGPDTHLGLAARRILAGRLADVRRPEARLADGLDDESVHDMRVATRRLRAALQVFRPLGGLRKLEQQVKRVQDALGDVRDLHVQAAWLEGAARTVEKDKPGTREGITALRDKRLAHLDEREARLREELERWVDRTVPRLLRKLDTLADSRRFGGRRTRKHLHWRVRRVRKRMETYAEAPDAEAAHELRKDLKKLRYELEVFEPAFRRTVDALLEVLVPLQDELGELHDADVRLELFERLAAEAKPRERKAARALLPKVREERAKRAAELAREIQRWHTEELPRRLLRMLA</sequence>
<accession>A0A848LI24</accession>
<dbReference type="Pfam" id="PF05235">
    <property type="entry name" value="CHAD"/>
    <property type="match status" value="1"/>
</dbReference>
<gene>
    <name evidence="2" type="ORF">HG543_20010</name>
</gene>
<comment type="caution">
    <text evidence="2">The sequence shown here is derived from an EMBL/GenBank/DDBJ whole genome shotgun (WGS) entry which is preliminary data.</text>
</comment>
<evidence type="ECO:0000313" key="2">
    <source>
        <dbReference type="EMBL" id="NMO17128.1"/>
    </source>
</evidence>